<dbReference type="Proteomes" id="UP001303046">
    <property type="component" value="Unassembled WGS sequence"/>
</dbReference>
<dbReference type="EMBL" id="JAVFWL010000004">
    <property type="protein sequence ID" value="KAK6749307.1"/>
    <property type="molecule type" value="Genomic_DNA"/>
</dbReference>
<accession>A0ABR1DG35</accession>
<sequence length="82" mass="9311">MGFFIRSDYEGTKRLKEGNRRKNCFDGAALECDLFEKCAKVDAHSQRPQTGNPPFSPTRISCFVALRPSSVFSRFAHDCIYS</sequence>
<keyword evidence="2" id="KW-1185">Reference proteome</keyword>
<organism evidence="1 2">
    <name type="scientific">Necator americanus</name>
    <name type="common">Human hookworm</name>
    <dbReference type="NCBI Taxonomy" id="51031"/>
    <lineage>
        <taxon>Eukaryota</taxon>
        <taxon>Metazoa</taxon>
        <taxon>Ecdysozoa</taxon>
        <taxon>Nematoda</taxon>
        <taxon>Chromadorea</taxon>
        <taxon>Rhabditida</taxon>
        <taxon>Rhabditina</taxon>
        <taxon>Rhabditomorpha</taxon>
        <taxon>Strongyloidea</taxon>
        <taxon>Ancylostomatidae</taxon>
        <taxon>Bunostominae</taxon>
        <taxon>Necator</taxon>
    </lineage>
</organism>
<reference evidence="1 2" key="1">
    <citation type="submission" date="2023-08" db="EMBL/GenBank/DDBJ databases">
        <title>A Necator americanus chromosomal reference genome.</title>
        <authorList>
            <person name="Ilik V."/>
            <person name="Petrzelkova K.J."/>
            <person name="Pardy F."/>
            <person name="Fuh T."/>
            <person name="Niatou-Singa F.S."/>
            <person name="Gouil Q."/>
            <person name="Baker L."/>
            <person name="Ritchie M.E."/>
            <person name="Jex A.R."/>
            <person name="Gazzola D."/>
            <person name="Li H."/>
            <person name="Toshio Fujiwara R."/>
            <person name="Zhan B."/>
            <person name="Aroian R.V."/>
            <person name="Pafco B."/>
            <person name="Schwarz E.M."/>
        </authorList>
    </citation>
    <scope>NUCLEOTIDE SEQUENCE [LARGE SCALE GENOMIC DNA]</scope>
    <source>
        <strain evidence="1 2">Aroian</strain>
        <tissue evidence="1">Whole animal</tissue>
    </source>
</reference>
<protein>
    <submittedName>
        <fullName evidence="1">Uncharacterized protein</fullName>
    </submittedName>
</protein>
<proteinExistence type="predicted"/>
<gene>
    <name evidence="1" type="primary">Necator_chrIV.g15028</name>
    <name evidence="1" type="ORF">RB195_001733</name>
</gene>
<comment type="caution">
    <text evidence="1">The sequence shown here is derived from an EMBL/GenBank/DDBJ whole genome shotgun (WGS) entry which is preliminary data.</text>
</comment>
<evidence type="ECO:0000313" key="1">
    <source>
        <dbReference type="EMBL" id="KAK6749307.1"/>
    </source>
</evidence>
<evidence type="ECO:0000313" key="2">
    <source>
        <dbReference type="Proteomes" id="UP001303046"/>
    </source>
</evidence>
<name>A0ABR1DG35_NECAM</name>